<evidence type="ECO:0000256" key="12">
    <source>
        <dbReference type="ARBA" id="ARBA00057569"/>
    </source>
</evidence>
<dbReference type="GO" id="GO:0008808">
    <property type="term" value="F:cardiolipin synthase activity"/>
    <property type="evidence" value="ECO:0007669"/>
    <property type="project" value="UniProtKB-UniRule"/>
</dbReference>
<dbReference type="FunFam" id="3.30.870.10:FF:000021">
    <property type="entry name" value="Cardiolipin synthase"/>
    <property type="match status" value="1"/>
</dbReference>
<evidence type="ECO:0000256" key="14">
    <source>
        <dbReference type="NCBIfam" id="TIGR04265"/>
    </source>
</evidence>
<feature type="active site" evidence="13">
    <location>
        <position position="400"/>
    </location>
</feature>
<keyword evidence="8 13" id="KW-0443">Lipid metabolism</keyword>
<dbReference type="GO" id="GO:0032049">
    <property type="term" value="P:cardiolipin biosynthetic process"/>
    <property type="evidence" value="ECO:0007669"/>
    <property type="project" value="UniProtKB-UniRule"/>
</dbReference>
<proteinExistence type="inferred from homology"/>
<evidence type="ECO:0000256" key="10">
    <source>
        <dbReference type="ARBA" id="ARBA00023209"/>
    </source>
</evidence>
<evidence type="ECO:0000259" key="15">
    <source>
        <dbReference type="PROSITE" id="PS50035"/>
    </source>
</evidence>
<dbReference type="SMART" id="SM00155">
    <property type="entry name" value="PLDc"/>
    <property type="match status" value="2"/>
</dbReference>
<gene>
    <name evidence="16" type="ORF">F4694_005999</name>
</gene>
<dbReference type="EC" id="2.7.8.-" evidence="13 14"/>
<dbReference type="Gene3D" id="3.30.870.10">
    <property type="entry name" value="Endonuclease Chain A"/>
    <property type="match status" value="2"/>
</dbReference>
<dbReference type="InterPro" id="IPR025202">
    <property type="entry name" value="PLD-like_dom"/>
</dbReference>
<dbReference type="InterPro" id="IPR030874">
    <property type="entry name" value="Cardiolipin_synth_Firmi"/>
</dbReference>
<reference evidence="17" key="2">
    <citation type="submission" date="2020-08" db="EMBL/GenBank/DDBJ databases">
        <title>The Agave Microbiome: Exploring the role of microbial communities in plant adaptations to desert environments.</title>
        <authorList>
            <person name="Partida-Martinez L.P."/>
        </authorList>
    </citation>
    <scope>NUCLEOTIDE SEQUENCE [LARGE SCALE GENOMIC DNA]</scope>
    <source>
        <strain evidence="17">AT2.8</strain>
    </source>
</reference>
<protein>
    <recommendedName>
        <fullName evidence="13 14">Cardiolipin synthase</fullName>
        <shortName evidence="13">CL synthase</shortName>
        <ecNumber evidence="13 14">2.7.8.-</ecNumber>
    </recommendedName>
</protein>
<feature type="domain" description="PLD phosphodiesterase" evidence="15">
    <location>
        <begin position="217"/>
        <end position="244"/>
    </location>
</feature>
<evidence type="ECO:0000256" key="2">
    <source>
        <dbReference type="ARBA" id="ARBA00022475"/>
    </source>
</evidence>
<dbReference type="Proteomes" id="UP000548423">
    <property type="component" value="Unassembled WGS sequence"/>
</dbReference>
<dbReference type="InterPro" id="IPR022924">
    <property type="entry name" value="Cardiolipin_synthase"/>
</dbReference>
<evidence type="ECO:0000313" key="17">
    <source>
        <dbReference type="Proteomes" id="UP000548423"/>
    </source>
</evidence>
<sequence>MNITSILLGLLLVLNIMLALIVIFQERRDVGSTWAWLLVLFFIPILGFVMYLLLGQNLSRKRLFQWDDLKKTGFEKALDTQLTKLRLNQFYYRNDVTRDNHDLIYMHMINNQAILTEDNAVEIFTDGKEKFDQLFKDIKAARNYIHIQYYIIKNDNLGKKLIDALTIKARQGVKVRILYDELGSRSLPKRLFKEFRKAGGQVEVFFPSKFRFINLRMNYRNHRKLVIIDGKIGYVGGFNVGDEYLGLNKKFGYWRDTHLRIQGTAVYALQTRFILDWNQASDDHDVDYVPNLYPEDVSHGSIGIQIVTSGPDSEFQQVKNGYIKMIMSAKKSIYIQTPYFIPDTSLLDVLRIACLSGVEVNIMIPDKPDHLFVYWATLSHVSELLKVGAKVYIYRNGFIHAKMIVVDEEIASVGTANIDYRSFRLNFEVNAFLYDEGVSKKLTETFKEDIKVSMLLTFESYQKRSLEVRLKESVSRLLSPIL</sequence>
<dbReference type="FunFam" id="3.30.870.10:FF:000014">
    <property type="entry name" value="Cardiolipin synthase"/>
    <property type="match status" value="1"/>
</dbReference>
<keyword evidence="2 13" id="KW-1003">Cell membrane</keyword>
<dbReference type="PROSITE" id="PS50035">
    <property type="entry name" value="PLD"/>
    <property type="match status" value="2"/>
</dbReference>
<evidence type="ECO:0000256" key="11">
    <source>
        <dbReference type="ARBA" id="ARBA00023264"/>
    </source>
</evidence>
<keyword evidence="7 13" id="KW-1133">Transmembrane helix</keyword>
<feature type="active site" evidence="13">
    <location>
        <position position="222"/>
    </location>
</feature>
<comment type="subcellular location">
    <subcellularLocation>
        <location evidence="1 13">Cell membrane</location>
        <topology evidence="1 13">Multi-pass membrane protein</topology>
    </subcellularLocation>
</comment>
<reference evidence="17" key="1">
    <citation type="submission" date="2020-07" db="EMBL/GenBank/DDBJ databases">
        <authorList>
            <person name="Partida-Martinez L."/>
            <person name="Huntemann M."/>
            <person name="Clum A."/>
            <person name="Wang J."/>
            <person name="Palaniappan K."/>
            <person name="Ritter S."/>
            <person name="Chen I.-M."/>
            <person name="Stamatis D."/>
            <person name="Reddy T."/>
            <person name="O'Malley R."/>
            <person name="Daum C."/>
            <person name="Shapiro N."/>
            <person name="Ivanova N."/>
            <person name="Kyrpides N."/>
            <person name="Woyke T."/>
        </authorList>
    </citation>
    <scope>NUCLEOTIDE SEQUENCE [LARGE SCALE GENOMIC DNA]</scope>
    <source>
        <strain evidence="17">AT2.8</strain>
    </source>
</reference>
<evidence type="ECO:0000256" key="7">
    <source>
        <dbReference type="ARBA" id="ARBA00022989"/>
    </source>
</evidence>
<dbReference type="SUPFAM" id="SSF56024">
    <property type="entry name" value="Phospholipase D/nuclease"/>
    <property type="match status" value="2"/>
</dbReference>
<evidence type="ECO:0000256" key="4">
    <source>
        <dbReference type="ARBA" id="ARBA00022679"/>
    </source>
</evidence>
<dbReference type="NCBIfam" id="TIGR04265">
    <property type="entry name" value="bac_cardiolipin"/>
    <property type="match status" value="1"/>
</dbReference>
<evidence type="ECO:0000256" key="3">
    <source>
        <dbReference type="ARBA" id="ARBA00022516"/>
    </source>
</evidence>
<evidence type="ECO:0000256" key="1">
    <source>
        <dbReference type="ARBA" id="ARBA00004651"/>
    </source>
</evidence>
<dbReference type="PANTHER" id="PTHR21248">
    <property type="entry name" value="CARDIOLIPIN SYNTHASE"/>
    <property type="match status" value="1"/>
</dbReference>
<comment type="catalytic activity">
    <reaction evidence="13">
        <text>2 a 1,2-diacyl-sn-glycero-3-phospho-(1'-sn-glycerol) = a cardiolipin + glycerol</text>
        <dbReference type="Rhea" id="RHEA:31451"/>
        <dbReference type="ChEBI" id="CHEBI:17754"/>
        <dbReference type="ChEBI" id="CHEBI:62237"/>
        <dbReference type="ChEBI" id="CHEBI:64716"/>
    </reaction>
</comment>
<comment type="caution">
    <text evidence="13">Lacks conserved residue(s) required for the propagation of feature annotation.</text>
</comment>
<feature type="active site" evidence="13">
    <location>
        <position position="407"/>
    </location>
</feature>
<keyword evidence="9 13" id="KW-0472">Membrane</keyword>
<comment type="caution">
    <text evidence="16">The sequence shown here is derived from an EMBL/GenBank/DDBJ whole genome shotgun (WGS) entry which is preliminary data.</text>
</comment>
<evidence type="ECO:0000256" key="13">
    <source>
        <dbReference type="HAMAP-Rule" id="MF_01916"/>
    </source>
</evidence>
<feature type="active site" evidence="13">
    <location>
        <position position="229"/>
    </location>
</feature>
<feature type="active site" evidence="13">
    <location>
        <position position="402"/>
    </location>
</feature>
<organism evidence="16 17">
    <name type="scientific">Neobacillus niacini</name>
    <dbReference type="NCBI Taxonomy" id="86668"/>
    <lineage>
        <taxon>Bacteria</taxon>
        <taxon>Bacillati</taxon>
        <taxon>Bacillota</taxon>
        <taxon>Bacilli</taxon>
        <taxon>Bacillales</taxon>
        <taxon>Bacillaceae</taxon>
        <taxon>Neobacillus</taxon>
    </lineage>
</organism>
<dbReference type="GO" id="GO:0005886">
    <property type="term" value="C:plasma membrane"/>
    <property type="evidence" value="ECO:0007669"/>
    <property type="project" value="UniProtKB-SubCell"/>
</dbReference>
<dbReference type="Pfam" id="PF13091">
    <property type="entry name" value="PLDc_2"/>
    <property type="match status" value="2"/>
</dbReference>
<keyword evidence="6" id="KW-0677">Repeat</keyword>
<dbReference type="CDD" id="cd09110">
    <property type="entry name" value="PLDc_CLS_1"/>
    <property type="match status" value="1"/>
</dbReference>
<dbReference type="CDD" id="cd09112">
    <property type="entry name" value="PLDc_CLS_2"/>
    <property type="match status" value="1"/>
</dbReference>
<dbReference type="PANTHER" id="PTHR21248:SF22">
    <property type="entry name" value="PHOSPHOLIPASE D"/>
    <property type="match status" value="1"/>
</dbReference>
<evidence type="ECO:0000256" key="8">
    <source>
        <dbReference type="ARBA" id="ARBA00023098"/>
    </source>
</evidence>
<keyword evidence="4 13" id="KW-0808">Transferase</keyword>
<evidence type="ECO:0000256" key="9">
    <source>
        <dbReference type="ARBA" id="ARBA00023136"/>
    </source>
</evidence>
<evidence type="ECO:0000256" key="5">
    <source>
        <dbReference type="ARBA" id="ARBA00022692"/>
    </source>
</evidence>
<name>A0A852TK66_9BACI</name>
<evidence type="ECO:0000256" key="6">
    <source>
        <dbReference type="ARBA" id="ARBA00022737"/>
    </source>
</evidence>
<dbReference type="Pfam" id="PF13396">
    <property type="entry name" value="PLDc_N"/>
    <property type="match status" value="1"/>
</dbReference>
<feature type="domain" description="PLD phosphodiesterase" evidence="15">
    <location>
        <begin position="395"/>
        <end position="422"/>
    </location>
</feature>
<keyword evidence="10 13" id="KW-0594">Phospholipid biosynthesis</keyword>
<feature type="transmembrane region" description="Helical" evidence="13">
    <location>
        <begin position="35"/>
        <end position="54"/>
    </location>
</feature>
<keyword evidence="5 13" id="KW-0812">Transmembrane</keyword>
<keyword evidence="11 13" id="KW-1208">Phospholipid metabolism</keyword>
<comment type="similarity">
    <text evidence="13">Belongs to the phospholipase D family. Cardiolipin synthase subfamily.</text>
</comment>
<keyword evidence="3 13" id="KW-0444">Lipid biosynthesis</keyword>
<dbReference type="EMBL" id="JACCBX010000019">
    <property type="protein sequence ID" value="NYE09142.1"/>
    <property type="molecule type" value="Genomic_DNA"/>
</dbReference>
<feature type="active site" evidence="13">
    <location>
        <position position="224"/>
    </location>
</feature>
<comment type="function">
    <text evidence="12 13">Catalyzes the reversible phosphatidyl group transfer from one phosphatidylglycerol molecule to another to form cardiolipin (CL) (diphosphatidylglycerol) and glycerol.</text>
</comment>
<evidence type="ECO:0000313" key="16">
    <source>
        <dbReference type="EMBL" id="NYE09142.1"/>
    </source>
</evidence>
<dbReference type="AlphaFoldDB" id="A0A852TK66"/>
<dbReference type="HAMAP" id="MF_01916">
    <property type="entry name" value="Cardiolipin_synth_Cls"/>
    <property type="match status" value="1"/>
</dbReference>
<dbReference type="InterPro" id="IPR001736">
    <property type="entry name" value="PLipase_D/transphosphatidylase"/>
</dbReference>
<dbReference type="InterPro" id="IPR027379">
    <property type="entry name" value="CLS_N"/>
</dbReference>
<accession>A0A852TK66</accession>